<organism evidence="1 2">
    <name type="scientific">Lactiplantibacillus modestisalitolerans</name>
    <dbReference type="NCBI Taxonomy" id="1457219"/>
    <lineage>
        <taxon>Bacteria</taxon>
        <taxon>Bacillati</taxon>
        <taxon>Bacillota</taxon>
        <taxon>Bacilli</taxon>
        <taxon>Lactobacillales</taxon>
        <taxon>Lactobacillaceae</taxon>
        <taxon>Lactiplantibacillus</taxon>
    </lineage>
</organism>
<dbReference type="InterPro" id="IPR001381">
    <property type="entry name" value="DHquinase_I"/>
</dbReference>
<dbReference type="Proteomes" id="UP001589691">
    <property type="component" value="Unassembled WGS sequence"/>
</dbReference>
<dbReference type="EMBL" id="JBHLZY010000025">
    <property type="protein sequence ID" value="MFB9770445.1"/>
    <property type="molecule type" value="Genomic_DNA"/>
</dbReference>
<sequence>MILKEVSLGAVSLSTGKPKVAVTLAARQRETLIGQAAQVLTSPAQIVTWRLNDYQELDNRAELINTAAQLKRVLGTIPIIATVALTATASTTEIETAYQAYQTLINNRAVAAVSIDMVMVQQASFTTLAAQIRAQGIKLILRTACSANQEQIVAAYEALAAAGADVATVTVAGQSASAIVTLMAATTQAHQNLSLPLVATAHGTLGRFNSVCGQLTGSAIVYGRVGRVGDQSLLPVSQLQRALQILQEG</sequence>
<accession>A0ABV5WWD5</accession>
<dbReference type="Gene3D" id="3.20.20.70">
    <property type="entry name" value="Aldolase class I"/>
    <property type="match status" value="1"/>
</dbReference>
<comment type="caution">
    <text evidence="1">The sequence shown here is derived from an EMBL/GenBank/DDBJ whole genome shotgun (WGS) entry which is preliminary data.</text>
</comment>
<name>A0ABV5WWD5_9LACO</name>
<gene>
    <name evidence="1" type="ORF">ACFFLI_11275</name>
</gene>
<evidence type="ECO:0000313" key="2">
    <source>
        <dbReference type="Proteomes" id="UP001589691"/>
    </source>
</evidence>
<dbReference type="InterPro" id="IPR013785">
    <property type="entry name" value="Aldolase_TIM"/>
</dbReference>
<dbReference type="RefSeq" id="WP_225424393.1">
    <property type="nucleotide sequence ID" value="NZ_BJEA01000010.1"/>
</dbReference>
<proteinExistence type="predicted"/>
<evidence type="ECO:0000313" key="1">
    <source>
        <dbReference type="EMBL" id="MFB9770445.1"/>
    </source>
</evidence>
<dbReference type="Pfam" id="PF01487">
    <property type="entry name" value="DHquinase_I"/>
    <property type="match status" value="1"/>
</dbReference>
<dbReference type="SUPFAM" id="SSF51569">
    <property type="entry name" value="Aldolase"/>
    <property type="match status" value="1"/>
</dbReference>
<reference evidence="1 2" key="1">
    <citation type="submission" date="2024-09" db="EMBL/GenBank/DDBJ databases">
        <authorList>
            <person name="Sun Q."/>
            <person name="Mori K."/>
        </authorList>
    </citation>
    <scope>NUCLEOTIDE SEQUENCE [LARGE SCALE GENOMIC DNA]</scope>
    <source>
        <strain evidence="1 2">TBRC 4576</strain>
    </source>
</reference>
<protein>
    <submittedName>
        <fullName evidence="1">Type I 3-dehydroquinate dehydratase</fullName>
    </submittedName>
</protein>
<keyword evidence="2" id="KW-1185">Reference proteome</keyword>